<dbReference type="InterPro" id="IPR017970">
    <property type="entry name" value="Homeobox_CS"/>
</dbReference>
<comment type="similarity">
    <text evidence="4 18">Belongs to the peptidase M14 family.</text>
</comment>
<feature type="compositionally biased region" description="Polar residues" evidence="20">
    <location>
        <begin position="143"/>
        <end position="158"/>
    </location>
</feature>
<dbReference type="FunFam" id="3.40.630.10:FF:000165">
    <property type="entry name" value="Glucan 1,4-alpha-glucosidase, putative"/>
    <property type="match status" value="1"/>
</dbReference>
<evidence type="ECO:0000256" key="6">
    <source>
        <dbReference type="ARBA" id="ARBA00022670"/>
    </source>
</evidence>
<dbReference type="GO" id="GO:0006508">
    <property type="term" value="P:proteolysis"/>
    <property type="evidence" value="ECO:0007669"/>
    <property type="project" value="UniProtKB-KW"/>
</dbReference>
<feature type="compositionally biased region" description="Basic and acidic residues" evidence="20">
    <location>
        <begin position="159"/>
        <end position="174"/>
    </location>
</feature>
<keyword evidence="15 17" id="KW-0539">Nucleus</keyword>
<gene>
    <name evidence="24" type="ORF">E8E12_005768</name>
</gene>
<reference evidence="24" key="1">
    <citation type="submission" date="2019-04" db="EMBL/GenBank/DDBJ databases">
        <title>Sequencing of skin fungus with MAO and IRED activity.</title>
        <authorList>
            <person name="Marsaioli A.J."/>
            <person name="Bonatto J.M.C."/>
            <person name="Reis Junior O."/>
        </authorList>
    </citation>
    <scope>NUCLEOTIDE SEQUENCE</scope>
    <source>
        <strain evidence="24">28M1</strain>
    </source>
</reference>
<feature type="compositionally biased region" description="Polar residues" evidence="20">
    <location>
        <begin position="352"/>
        <end position="364"/>
    </location>
</feature>
<evidence type="ECO:0000256" key="20">
    <source>
        <dbReference type="SAM" id="MobiDB-lite"/>
    </source>
</evidence>
<evidence type="ECO:0000256" key="17">
    <source>
        <dbReference type="PROSITE-ProRule" id="PRU00108"/>
    </source>
</evidence>
<dbReference type="Gene3D" id="3.40.630.10">
    <property type="entry name" value="Zn peptidases"/>
    <property type="match status" value="1"/>
</dbReference>
<keyword evidence="12 17" id="KW-0238">DNA-binding</keyword>
<dbReference type="GO" id="GO:0008270">
    <property type="term" value="F:zinc ion binding"/>
    <property type="evidence" value="ECO:0007669"/>
    <property type="project" value="UniProtKB-KW"/>
</dbReference>
<keyword evidence="16" id="KW-0863">Zinc-finger</keyword>
<comment type="caution">
    <text evidence="24">The sequence shown here is derived from an EMBL/GenBank/DDBJ whole genome shotgun (WGS) entry which is preliminary data.</text>
</comment>
<accession>A0A9P5C0K9</accession>
<evidence type="ECO:0000256" key="10">
    <source>
        <dbReference type="ARBA" id="ARBA00023026"/>
    </source>
</evidence>
<feature type="region of interest" description="Disordered" evidence="20">
    <location>
        <begin position="134"/>
        <end position="211"/>
    </location>
</feature>
<keyword evidence="6" id="KW-0645">Protease</keyword>
<evidence type="ECO:0000259" key="22">
    <source>
        <dbReference type="PROSITE" id="PS50157"/>
    </source>
</evidence>
<keyword evidence="25" id="KW-1185">Reference proteome</keyword>
<evidence type="ECO:0000313" key="25">
    <source>
        <dbReference type="Proteomes" id="UP000758155"/>
    </source>
</evidence>
<feature type="compositionally biased region" description="Low complexity" evidence="20">
    <location>
        <begin position="365"/>
        <end position="377"/>
    </location>
</feature>
<dbReference type="GO" id="GO:0004181">
    <property type="term" value="F:metallocarboxypeptidase activity"/>
    <property type="evidence" value="ECO:0007669"/>
    <property type="project" value="InterPro"/>
</dbReference>
<organism evidence="24 25">
    <name type="scientific">Didymella heteroderae</name>
    <dbReference type="NCBI Taxonomy" id="1769908"/>
    <lineage>
        <taxon>Eukaryota</taxon>
        <taxon>Fungi</taxon>
        <taxon>Dikarya</taxon>
        <taxon>Ascomycota</taxon>
        <taxon>Pezizomycotina</taxon>
        <taxon>Dothideomycetes</taxon>
        <taxon>Pleosporomycetidae</taxon>
        <taxon>Pleosporales</taxon>
        <taxon>Pleosporineae</taxon>
        <taxon>Didymellaceae</taxon>
        <taxon>Didymella</taxon>
    </lineage>
</organism>
<evidence type="ECO:0000256" key="2">
    <source>
        <dbReference type="ARBA" id="ARBA00003091"/>
    </source>
</evidence>
<evidence type="ECO:0000256" key="12">
    <source>
        <dbReference type="ARBA" id="ARBA00023125"/>
    </source>
</evidence>
<evidence type="ECO:0000256" key="3">
    <source>
        <dbReference type="ARBA" id="ARBA00004613"/>
    </source>
</evidence>
<dbReference type="SMART" id="SM00389">
    <property type="entry name" value="HOX"/>
    <property type="match status" value="1"/>
</dbReference>
<evidence type="ECO:0000256" key="11">
    <source>
        <dbReference type="ARBA" id="ARBA00023049"/>
    </source>
</evidence>
<evidence type="ECO:0000256" key="13">
    <source>
        <dbReference type="ARBA" id="ARBA00023145"/>
    </source>
</evidence>
<dbReference type="AlphaFoldDB" id="A0A9P5C0K9"/>
<dbReference type="PROSITE" id="PS50157">
    <property type="entry name" value="ZINC_FINGER_C2H2_2"/>
    <property type="match status" value="1"/>
</dbReference>
<evidence type="ECO:0000256" key="9">
    <source>
        <dbReference type="ARBA" id="ARBA00022833"/>
    </source>
</evidence>
<dbReference type="InterPro" id="IPR009057">
    <property type="entry name" value="Homeodomain-like_sf"/>
</dbReference>
<feature type="domain" description="Peptidase M14" evidence="23">
    <location>
        <begin position="636"/>
        <end position="957"/>
    </location>
</feature>
<dbReference type="InterPro" id="IPR000834">
    <property type="entry name" value="Peptidase_M14"/>
</dbReference>
<evidence type="ECO:0000256" key="8">
    <source>
        <dbReference type="ARBA" id="ARBA00022801"/>
    </source>
</evidence>
<dbReference type="CDD" id="cd03860">
    <property type="entry name" value="M14_CP_A-B_like"/>
    <property type="match status" value="1"/>
</dbReference>
<dbReference type="InterPro" id="IPR001356">
    <property type="entry name" value="HD"/>
</dbReference>
<dbReference type="InterPro" id="IPR013087">
    <property type="entry name" value="Znf_C2H2_type"/>
</dbReference>
<sequence length="960" mass="108288">MATVSDNLDDFFDFAQLEQDRVLCSAYTDNQYEEVSHNDGVTCMDWQPAVSNYPLIPQPQFEEHRVQEWSLDGMLNQSLTTTHLANTNDHAMAAEWPTNQTSITYEHYQTHGLPPAPLSSSLASVYVVPSGPLHNRDSARPLGQTNAATPIPQRSSIDNTRDTPDVQAKNRTEVQHPISPRVPLPTRQPSSASWKPASAKRKGPQSRIPLESRQILEDEFATNPYPCSWEYDIIAHQANLDVKKVRNWFNNTRARKKGEDLDAALSQDSDAAAQSLNPRLSRTSLEALDQQAVKAIETPQPPLALYLAQSYEEEGVELNDIQAAMDSDSLSASYSDRGVWSASRRGSAADTVISSEGTAPTTYTVSSNGSRSNVSSFGRERRRGRRRMAWKESPHTRSINGVNSAGQPEQDLPFFCTFCPRAFKTKYEWIRHEDSVHALRTTWICCDTKSSALQSCPFCGQMHPDDAHMATHKYQQCRSKPEAQRTFYRRDHFVQHLHHVHFANVKHPSEFYESEEAFLQHLHNFHGASQPALLRGSPVIEQTFMRNKGASFEPVEFNEVTQPCHLELRATPLTPFTVEPTIPPDEVVDFENLGLNARLINSDLGASIRSIDSKSAPYSRALHKRGELPDLSWYDSYHQYADHLDYWDDLVHAFPKNSKKFSLGKSYENRTIYAYHLFGDKKKGGYGPKTKDKRQKPVILWHATVHAREWISTMVIEYLAYQLIDGYKSGNANVTTFLDHYDFYLVPFHNPDGFVYTQTTDRLWRKNRQPRPNINSTCVGTDGNRNWKFEWDAEPPEGGSTPDPCGQTYRGEAPGDTPENAALDALSARLAKQGGIRSFIDFHSYSQLVLTPWGYSCDPLPATIDRMVYVANGTARAIEAASERNSTYEAGPGCRILYFSTGNSRDHHHAVHGAEHSWTLELSPADQAGGGFVLPPEQIWPVVKEQWAGQLFTLREVWDD</sequence>
<keyword evidence="7" id="KW-0732">Signal</keyword>
<evidence type="ECO:0000313" key="24">
    <source>
        <dbReference type="EMBL" id="KAF3038315.1"/>
    </source>
</evidence>
<dbReference type="PRINTS" id="PR00765">
    <property type="entry name" value="CRBOXYPTASEA"/>
</dbReference>
<dbReference type="Proteomes" id="UP000758155">
    <property type="component" value="Unassembled WGS sequence"/>
</dbReference>
<dbReference type="EMBL" id="SWKV01000037">
    <property type="protein sequence ID" value="KAF3038315.1"/>
    <property type="molecule type" value="Genomic_DNA"/>
</dbReference>
<evidence type="ECO:0000256" key="4">
    <source>
        <dbReference type="ARBA" id="ARBA00005988"/>
    </source>
</evidence>
<feature type="region of interest" description="Disordered" evidence="20">
    <location>
        <begin position="351"/>
        <end position="404"/>
    </location>
</feature>
<evidence type="ECO:0000256" key="16">
    <source>
        <dbReference type="PROSITE-ProRule" id="PRU00042"/>
    </source>
</evidence>
<proteinExistence type="inferred from homology"/>
<dbReference type="SUPFAM" id="SSF53187">
    <property type="entry name" value="Zn-dependent exopeptidases"/>
    <property type="match status" value="1"/>
</dbReference>
<dbReference type="Pfam" id="PF00046">
    <property type="entry name" value="Homeodomain"/>
    <property type="match status" value="1"/>
</dbReference>
<dbReference type="OrthoDB" id="3626597at2759"/>
<keyword evidence="16" id="KW-0479">Metal-binding</keyword>
<dbReference type="SMART" id="SM00631">
    <property type="entry name" value="Zn_pept"/>
    <property type="match status" value="1"/>
</dbReference>
<feature type="domain" description="C2H2-type" evidence="22">
    <location>
        <begin position="414"/>
        <end position="442"/>
    </location>
</feature>
<evidence type="ECO:0000256" key="14">
    <source>
        <dbReference type="ARBA" id="ARBA00023155"/>
    </source>
</evidence>
<evidence type="ECO:0000256" key="1">
    <source>
        <dbReference type="ARBA" id="ARBA00001947"/>
    </source>
</evidence>
<dbReference type="PROSITE" id="PS00027">
    <property type="entry name" value="HOMEOBOX_1"/>
    <property type="match status" value="1"/>
</dbReference>
<keyword evidence="9" id="KW-0862">Zinc</keyword>
<protein>
    <submittedName>
        <fullName evidence="24">Uncharacterized protein</fullName>
    </submittedName>
</protein>
<dbReference type="SMART" id="SM00355">
    <property type="entry name" value="ZnF_C2H2"/>
    <property type="match status" value="2"/>
</dbReference>
<comment type="function">
    <text evidence="2">Extracellular metalloprotease that contributes to pathogenicity.</text>
</comment>
<evidence type="ECO:0000256" key="18">
    <source>
        <dbReference type="PROSITE-ProRule" id="PRU01379"/>
    </source>
</evidence>
<name>A0A9P5C0K9_9PLEO</name>
<dbReference type="Pfam" id="PF00246">
    <property type="entry name" value="Peptidase_M14"/>
    <property type="match status" value="1"/>
</dbReference>
<evidence type="ECO:0000256" key="15">
    <source>
        <dbReference type="ARBA" id="ARBA00023242"/>
    </source>
</evidence>
<comment type="subcellular location">
    <subcellularLocation>
        <location evidence="17 19">Nucleus</location>
    </subcellularLocation>
    <subcellularLocation>
        <location evidence="3">Secreted</location>
    </subcellularLocation>
</comment>
<keyword evidence="8" id="KW-0378">Hydrolase</keyword>
<keyword evidence="14 17" id="KW-0371">Homeobox</keyword>
<feature type="domain" description="Homeobox" evidence="21">
    <location>
        <begin position="199"/>
        <end position="259"/>
    </location>
</feature>
<evidence type="ECO:0000256" key="19">
    <source>
        <dbReference type="RuleBase" id="RU000682"/>
    </source>
</evidence>
<dbReference type="Gene3D" id="1.10.10.60">
    <property type="entry name" value="Homeodomain-like"/>
    <property type="match status" value="1"/>
</dbReference>
<evidence type="ECO:0000259" key="23">
    <source>
        <dbReference type="PROSITE" id="PS52035"/>
    </source>
</evidence>
<dbReference type="GO" id="GO:0005634">
    <property type="term" value="C:nucleus"/>
    <property type="evidence" value="ECO:0007669"/>
    <property type="project" value="UniProtKB-SubCell"/>
</dbReference>
<feature type="active site" description="Proton donor/acceptor" evidence="18">
    <location>
        <position position="921"/>
    </location>
</feature>
<dbReference type="PROSITE" id="PS50071">
    <property type="entry name" value="HOMEOBOX_2"/>
    <property type="match status" value="1"/>
</dbReference>
<dbReference type="GO" id="GO:0000981">
    <property type="term" value="F:DNA-binding transcription factor activity, RNA polymerase II-specific"/>
    <property type="evidence" value="ECO:0007669"/>
    <property type="project" value="InterPro"/>
</dbReference>
<dbReference type="PROSITE" id="PS00028">
    <property type="entry name" value="ZINC_FINGER_C2H2_1"/>
    <property type="match status" value="1"/>
</dbReference>
<evidence type="ECO:0000259" key="21">
    <source>
        <dbReference type="PROSITE" id="PS50071"/>
    </source>
</evidence>
<keyword evidence="11" id="KW-0482">Metalloprotease</keyword>
<feature type="DNA-binding region" description="Homeobox" evidence="17">
    <location>
        <begin position="201"/>
        <end position="260"/>
    </location>
</feature>
<keyword evidence="5" id="KW-0964">Secreted</keyword>
<dbReference type="GO" id="GO:0003677">
    <property type="term" value="F:DNA binding"/>
    <property type="evidence" value="ECO:0007669"/>
    <property type="project" value="UniProtKB-UniRule"/>
</dbReference>
<keyword evidence="13" id="KW-0865">Zymogen</keyword>
<dbReference type="SUPFAM" id="SSF46689">
    <property type="entry name" value="Homeodomain-like"/>
    <property type="match status" value="1"/>
</dbReference>
<dbReference type="PANTHER" id="PTHR11705">
    <property type="entry name" value="PROTEASE FAMILY M14 CARBOXYPEPTIDASE A,B"/>
    <property type="match status" value="1"/>
</dbReference>
<evidence type="ECO:0000256" key="7">
    <source>
        <dbReference type="ARBA" id="ARBA00022729"/>
    </source>
</evidence>
<keyword evidence="10" id="KW-0843">Virulence</keyword>
<dbReference type="GO" id="GO:0005576">
    <property type="term" value="C:extracellular region"/>
    <property type="evidence" value="ECO:0007669"/>
    <property type="project" value="UniProtKB-SubCell"/>
</dbReference>
<comment type="cofactor">
    <cofactor evidence="1">
        <name>Zn(2+)</name>
        <dbReference type="ChEBI" id="CHEBI:29105"/>
    </cofactor>
</comment>
<dbReference type="PROSITE" id="PS52035">
    <property type="entry name" value="PEPTIDASE_M14"/>
    <property type="match status" value="1"/>
</dbReference>
<dbReference type="CDD" id="cd00086">
    <property type="entry name" value="homeodomain"/>
    <property type="match status" value="1"/>
</dbReference>
<evidence type="ECO:0000256" key="5">
    <source>
        <dbReference type="ARBA" id="ARBA00022525"/>
    </source>
</evidence>
<dbReference type="PANTHER" id="PTHR11705:SF143">
    <property type="entry name" value="SLL0236 PROTEIN"/>
    <property type="match status" value="1"/>
</dbReference>